<feature type="chain" id="PRO_5041985846" description="Siderophore biosynthesis" evidence="2">
    <location>
        <begin position="22"/>
        <end position="186"/>
    </location>
</feature>
<feature type="compositionally biased region" description="Polar residues" evidence="1">
    <location>
        <begin position="121"/>
        <end position="145"/>
    </location>
</feature>
<organism evidence="3 4">
    <name type="scientific">Emydomyces testavorans</name>
    <dbReference type="NCBI Taxonomy" id="2070801"/>
    <lineage>
        <taxon>Eukaryota</taxon>
        <taxon>Fungi</taxon>
        <taxon>Dikarya</taxon>
        <taxon>Ascomycota</taxon>
        <taxon>Pezizomycotina</taxon>
        <taxon>Eurotiomycetes</taxon>
        <taxon>Eurotiomycetidae</taxon>
        <taxon>Onygenales</taxon>
        <taxon>Nannizziopsiaceae</taxon>
        <taxon>Emydomyces</taxon>
    </lineage>
</organism>
<evidence type="ECO:0000256" key="2">
    <source>
        <dbReference type="SAM" id="SignalP"/>
    </source>
</evidence>
<sequence length="186" mass="18466">MYRKLLLGLLALATTSILTHAKTDLAGCTTTATMNTYNQPVKVWYVPGTGEVCEILDCGGGRAPPKHSVPGCAGYTGTNTYSPIYLALSTDIPSKTSAATATASTTATTEAVATSSAPARTGTSTAVSSNITSSPAVTGAANTVSNNGSATVTKAPATQTTNAAPGLVLGSGMMAGAMAVVGWAML</sequence>
<evidence type="ECO:0000313" key="4">
    <source>
        <dbReference type="Proteomes" id="UP001219355"/>
    </source>
</evidence>
<accession>A0AAF0IJI5</accession>
<protein>
    <recommendedName>
        <fullName evidence="5">Siderophore biosynthesis</fullName>
    </recommendedName>
</protein>
<evidence type="ECO:0008006" key="5">
    <source>
        <dbReference type="Google" id="ProtNLM"/>
    </source>
</evidence>
<reference evidence="3" key="1">
    <citation type="submission" date="2023-03" db="EMBL/GenBank/DDBJ databases">
        <title>Emydomyces testavorans Genome Sequence.</title>
        <authorList>
            <person name="Hoyer L."/>
        </authorList>
    </citation>
    <scope>NUCLEOTIDE SEQUENCE</scope>
    <source>
        <strain evidence="3">16-2883</strain>
    </source>
</reference>
<dbReference type="Proteomes" id="UP001219355">
    <property type="component" value="Chromosome 2"/>
</dbReference>
<evidence type="ECO:0000313" key="3">
    <source>
        <dbReference type="EMBL" id="WEW58706.1"/>
    </source>
</evidence>
<keyword evidence="2" id="KW-0732">Signal</keyword>
<evidence type="ECO:0000256" key="1">
    <source>
        <dbReference type="SAM" id="MobiDB-lite"/>
    </source>
</evidence>
<proteinExistence type="predicted"/>
<dbReference type="EMBL" id="CP120628">
    <property type="protein sequence ID" value="WEW58706.1"/>
    <property type="molecule type" value="Genomic_DNA"/>
</dbReference>
<feature type="signal peptide" evidence="2">
    <location>
        <begin position="1"/>
        <end position="21"/>
    </location>
</feature>
<name>A0AAF0IJI5_9EURO</name>
<dbReference type="AlphaFoldDB" id="A0AAF0IJI5"/>
<gene>
    <name evidence="3" type="ORF">PRK78_004174</name>
</gene>
<keyword evidence="4" id="KW-1185">Reference proteome</keyword>
<feature type="region of interest" description="Disordered" evidence="1">
    <location>
        <begin position="113"/>
        <end position="145"/>
    </location>
</feature>